<accession>A0A2V5JXD7</accession>
<dbReference type="PROSITE" id="PS51272">
    <property type="entry name" value="SLH"/>
    <property type="match status" value="2"/>
</dbReference>
<protein>
    <recommendedName>
        <fullName evidence="1">SLH domain-containing protein</fullName>
    </recommendedName>
</protein>
<dbReference type="PANTHER" id="PTHR43308">
    <property type="entry name" value="OUTER MEMBRANE PROTEIN ALPHA-RELATED"/>
    <property type="match status" value="1"/>
</dbReference>
<dbReference type="EMBL" id="QJVJ01000012">
    <property type="protein sequence ID" value="PYI51509.1"/>
    <property type="molecule type" value="Genomic_DNA"/>
</dbReference>
<dbReference type="PANTHER" id="PTHR43308:SF5">
    <property type="entry name" value="S-LAYER PROTEIN _ PEPTIDOGLYCAN ENDO-BETA-N-ACETYLGLUCOSAMINIDASE"/>
    <property type="match status" value="1"/>
</dbReference>
<feature type="domain" description="SLH" evidence="1">
    <location>
        <begin position="747"/>
        <end position="810"/>
    </location>
</feature>
<gene>
    <name evidence="2" type="ORF">DLM86_24105</name>
</gene>
<reference evidence="2 3" key="1">
    <citation type="submission" date="2018-05" db="EMBL/GenBank/DDBJ databases">
        <title>Paenibacillus flagellatus sp. nov., isolated from selenium mineral soil.</title>
        <authorList>
            <person name="Dai X."/>
        </authorList>
    </citation>
    <scope>NUCLEOTIDE SEQUENCE [LARGE SCALE GENOMIC DNA]</scope>
    <source>
        <strain evidence="2 3">DXL2</strain>
    </source>
</reference>
<name>A0A2V5JXD7_9BACL</name>
<dbReference type="InterPro" id="IPR051465">
    <property type="entry name" value="Cell_Envelope_Struct_Comp"/>
</dbReference>
<comment type="caution">
    <text evidence="2">The sequence shown here is derived from an EMBL/GenBank/DDBJ whole genome shotgun (WGS) entry which is preliminary data.</text>
</comment>
<dbReference type="AlphaFoldDB" id="A0A2V5JXD7"/>
<dbReference type="InterPro" id="IPR001119">
    <property type="entry name" value="SLH_dom"/>
</dbReference>
<evidence type="ECO:0000313" key="3">
    <source>
        <dbReference type="Proteomes" id="UP000247476"/>
    </source>
</evidence>
<sequence length="875" mass="95420">MVLRERQAFLRGGARVQLSAARQAVLRIRDAEVRREAEPGLRPRRRRYAVRRGWNRPLPGFVRRRSPRKVTTHDCILHKPEKEFIAMTIAKTLACGVALTAALLLGAPSAGAADWAKAESARFTDSHNEKGKLYGTVEFKPPANAAGITDYAVYFTDSKGRKIRYVGNVNVKEQEEFRAYTRSMGFDFTDGYYGLNIENGTALPPGADSFGIFAKNADGESDSGAIVYIWDRPVSLVTDVSFADENPKRGLKGAIRWKAAPGFPGVTGYRLTYFNGTDWLPLQVPESLLAPGKEAYDIPFDSGDFPARSAFITLKVAPLTSGGGDAPAGYADMVDDISGETSGIGVKTSGTPKLSELRFTDTDERPGLIGGQFRFEADDESFLKKDYSTGGSPFVYSLYFLDASNRKLKGLISKAPYEDAAGYYYYQIPKGTAVPKGAAAIGAFAELPAAEGVDFGKVELRDYAGNDLYAQDVRFIDANPAPGVIEGKLTWKASPHEEELRGYALFAGDDAAPFATVDKGASPYEAAVPALLTAPGSLKLSVIPIAADGTYRYSVNFKDGTTNLADTAMVSEGFEAGQTDRFAGYSSSNLFKDDDPRPGYIGGLMNLNVYGDPGQGSADIYFYDRYGKRIAKLGQLTYSGRGSTGSVYFTVPEGTAVPADALYIGRSAPGPEGKPNELAAFLNDNSLQNKVTFKDVKTSEAGSLYSLMTQGILTGFEDGTFRPHDTVTRAQFAAIASRFFKLPAETYANSFRDVDADDWYAGAVAAAVANGLLEGYEDGTFRPDRTITHREMYVMMYRALAWRYGGQIPDLDPSYQDTIVSQYTGGKQYPDWLKPAVAWLYLNGMMYKSGDLKVDENVTREDCANMFGRFMQPIY</sequence>
<feature type="domain" description="SLH" evidence="1">
    <location>
        <begin position="684"/>
        <end position="746"/>
    </location>
</feature>
<evidence type="ECO:0000313" key="2">
    <source>
        <dbReference type="EMBL" id="PYI51509.1"/>
    </source>
</evidence>
<evidence type="ECO:0000259" key="1">
    <source>
        <dbReference type="PROSITE" id="PS51272"/>
    </source>
</evidence>
<dbReference type="Pfam" id="PF00395">
    <property type="entry name" value="SLH"/>
    <property type="match status" value="2"/>
</dbReference>
<dbReference type="Proteomes" id="UP000247476">
    <property type="component" value="Unassembled WGS sequence"/>
</dbReference>
<organism evidence="2 3">
    <name type="scientific">Paenibacillus flagellatus</name>
    <dbReference type="NCBI Taxonomy" id="2211139"/>
    <lineage>
        <taxon>Bacteria</taxon>
        <taxon>Bacillati</taxon>
        <taxon>Bacillota</taxon>
        <taxon>Bacilli</taxon>
        <taxon>Bacillales</taxon>
        <taxon>Paenibacillaceae</taxon>
        <taxon>Paenibacillus</taxon>
    </lineage>
</organism>
<keyword evidence="3" id="KW-1185">Reference proteome</keyword>
<proteinExistence type="predicted"/>